<evidence type="ECO:0000256" key="6">
    <source>
        <dbReference type="ARBA" id="ARBA00022692"/>
    </source>
</evidence>
<dbReference type="FunFam" id="3.30.200.20:FF:000059">
    <property type="entry name" value="S-receptor-like serine/threonine-protein kinase"/>
    <property type="match status" value="1"/>
</dbReference>
<feature type="signal peptide" evidence="20">
    <location>
        <begin position="1"/>
        <end position="24"/>
    </location>
</feature>
<keyword evidence="23" id="KW-1185">Reference proteome</keyword>
<evidence type="ECO:0000256" key="13">
    <source>
        <dbReference type="ARBA" id="ARBA00023157"/>
    </source>
</evidence>
<evidence type="ECO:0000256" key="3">
    <source>
        <dbReference type="ARBA" id="ARBA00022527"/>
    </source>
</evidence>
<dbReference type="GO" id="GO:0004674">
    <property type="term" value="F:protein serine/threonine kinase activity"/>
    <property type="evidence" value="ECO:0007669"/>
    <property type="project" value="UniProtKB-KW"/>
</dbReference>
<dbReference type="InterPro" id="IPR017441">
    <property type="entry name" value="Protein_kinase_ATP_BS"/>
</dbReference>
<keyword evidence="15" id="KW-0325">Glycoprotein</keyword>
<dbReference type="InterPro" id="IPR011009">
    <property type="entry name" value="Kinase-like_dom_sf"/>
</dbReference>
<dbReference type="PROSITE" id="PS50011">
    <property type="entry name" value="PROTEIN_KINASE_DOM"/>
    <property type="match status" value="1"/>
</dbReference>
<dbReference type="GO" id="GO:0016020">
    <property type="term" value="C:membrane"/>
    <property type="evidence" value="ECO:0007669"/>
    <property type="project" value="UniProtKB-SubCell"/>
</dbReference>
<dbReference type="GO" id="GO:0030247">
    <property type="term" value="F:polysaccharide binding"/>
    <property type="evidence" value="ECO:0007669"/>
    <property type="project" value="InterPro"/>
</dbReference>
<evidence type="ECO:0000256" key="15">
    <source>
        <dbReference type="ARBA" id="ARBA00023180"/>
    </source>
</evidence>
<feature type="binding site" evidence="18">
    <location>
        <position position="373"/>
    </location>
    <ligand>
        <name>ATP</name>
        <dbReference type="ChEBI" id="CHEBI:30616"/>
    </ligand>
</feature>
<sequence length="650" mass="74154">MMSSSLLLVITVVLASITSSCCKADSPTFSSCGNIDNISCPFYLKDQPFKCPDFSYELSCRQNLTIIKLFSDDFYVEAINYVNSTIRIIDAGLARNNYSCSSTPLHRFYSFDGFFTPIMELNRPITYIDCPAPVTNPYSTRYFLTPPCSLSIYSYIVIGYMNISEMENNCTIRKAAWVSSGWPNINKTSFLGPRDMVYGMEFRFQYFSCLKCLGTQSQYCRSVVTENQINKCQSDTFSIWSYVRYALDLILVYADYIAGNLGMRIYKGDYNDVSVQKYLAMSVELLILVVAARFLCGLPFVSAFFVYKSRRRHLSVYGTIEDFLQGQNNLRPIRYNYSQIKKLTKGFNEKLGEGGFGTVYKGKLRSGLVVAVKILNSSRTSDEDFINEVGTIGMIHHVNIVRLVGFCVEGPKRALIYEFMPNGSLDKYIFTEGRGTSTLSCEKIYEISCKVACGIEYLHRGCDMQILHFDIKPHNILLDENFNPKISDFGLAKLRATDQSIVTMTAARGTMGYMAPELFYKNIGRVSYKADIYSFGMLLLEMAGQRKNLNPFENQISQIYFPSWIYDQISQGKEIEMREVTENEKELVKKMIIVAMWCIQMNPSERPSMNRVIEMLEGDVELLVIPPKPLICPQRETLNDDEELMQTSLY</sequence>
<evidence type="ECO:0000313" key="22">
    <source>
        <dbReference type="EMBL" id="WOH03081.1"/>
    </source>
</evidence>
<dbReference type="AlphaFoldDB" id="A0AAF1B4P2"/>
<organism evidence="22 23">
    <name type="scientific">Daucus carota subsp. sativus</name>
    <name type="common">Carrot</name>
    <dbReference type="NCBI Taxonomy" id="79200"/>
    <lineage>
        <taxon>Eukaryota</taxon>
        <taxon>Viridiplantae</taxon>
        <taxon>Streptophyta</taxon>
        <taxon>Embryophyta</taxon>
        <taxon>Tracheophyta</taxon>
        <taxon>Spermatophyta</taxon>
        <taxon>Magnoliopsida</taxon>
        <taxon>eudicotyledons</taxon>
        <taxon>Gunneridae</taxon>
        <taxon>Pentapetalae</taxon>
        <taxon>asterids</taxon>
        <taxon>campanulids</taxon>
        <taxon>Apiales</taxon>
        <taxon>Apiaceae</taxon>
        <taxon>Apioideae</taxon>
        <taxon>Scandiceae</taxon>
        <taxon>Daucinae</taxon>
        <taxon>Daucus</taxon>
        <taxon>Daucus sect. Daucus</taxon>
    </lineage>
</organism>
<reference evidence="22" key="1">
    <citation type="journal article" date="2016" name="Nat. Genet.">
        <title>A high-quality carrot genome assembly provides new insights into carotenoid accumulation and asterid genome evolution.</title>
        <authorList>
            <person name="Iorizzo M."/>
            <person name="Ellison S."/>
            <person name="Senalik D."/>
            <person name="Zeng P."/>
            <person name="Satapoomin P."/>
            <person name="Huang J."/>
            <person name="Bowman M."/>
            <person name="Iovene M."/>
            <person name="Sanseverino W."/>
            <person name="Cavagnaro P."/>
            <person name="Yildiz M."/>
            <person name="Macko-Podgorni A."/>
            <person name="Moranska E."/>
            <person name="Grzebelus E."/>
            <person name="Grzebelus D."/>
            <person name="Ashrafi H."/>
            <person name="Zheng Z."/>
            <person name="Cheng S."/>
            <person name="Spooner D."/>
            <person name="Van Deynze A."/>
            <person name="Simon P."/>
        </authorList>
    </citation>
    <scope>NUCLEOTIDE SEQUENCE</scope>
    <source>
        <tissue evidence="22">Leaf</tissue>
    </source>
</reference>
<keyword evidence="13" id="KW-1015">Disulfide bond</keyword>
<keyword evidence="3" id="KW-0723">Serine/threonine-protein kinase</keyword>
<dbReference type="EMBL" id="CP093347">
    <property type="protein sequence ID" value="WOH03081.1"/>
    <property type="molecule type" value="Genomic_DNA"/>
</dbReference>
<keyword evidence="7 20" id="KW-0732">Signal</keyword>
<comment type="catalytic activity">
    <reaction evidence="17">
        <text>L-seryl-[protein] + ATP = O-phospho-L-seryl-[protein] + ADP + H(+)</text>
        <dbReference type="Rhea" id="RHEA:17989"/>
        <dbReference type="Rhea" id="RHEA-COMP:9863"/>
        <dbReference type="Rhea" id="RHEA-COMP:11604"/>
        <dbReference type="ChEBI" id="CHEBI:15378"/>
        <dbReference type="ChEBI" id="CHEBI:29999"/>
        <dbReference type="ChEBI" id="CHEBI:30616"/>
        <dbReference type="ChEBI" id="CHEBI:83421"/>
        <dbReference type="ChEBI" id="CHEBI:456216"/>
        <dbReference type="EC" id="2.7.11.1"/>
    </reaction>
</comment>
<dbReference type="Gene3D" id="3.30.200.20">
    <property type="entry name" value="Phosphorylase Kinase, domain 1"/>
    <property type="match status" value="1"/>
</dbReference>
<keyword evidence="4" id="KW-0245">EGF-like domain</keyword>
<dbReference type="FunFam" id="1.10.510.10:FF:000590">
    <property type="entry name" value="PR5-like receptor kinase"/>
    <property type="match status" value="1"/>
</dbReference>
<comment type="catalytic activity">
    <reaction evidence="16">
        <text>L-threonyl-[protein] + ATP = O-phospho-L-threonyl-[protein] + ADP + H(+)</text>
        <dbReference type="Rhea" id="RHEA:46608"/>
        <dbReference type="Rhea" id="RHEA-COMP:11060"/>
        <dbReference type="Rhea" id="RHEA-COMP:11605"/>
        <dbReference type="ChEBI" id="CHEBI:15378"/>
        <dbReference type="ChEBI" id="CHEBI:30013"/>
        <dbReference type="ChEBI" id="CHEBI:30616"/>
        <dbReference type="ChEBI" id="CHEBI:61977"/>
        <dbReference type="ChEBI" id="CHEBI:456216"/>
        <dbReference type="EC" id="2.7.11.1"/>
    </reaction>
</comment>
<dbReference type="InterPro" id="IPR025287">
    <property type="entry name" value="WAK_GUB"/>
</dbReference>
<keyword evidence="8 18" id="KW-0547">Nucleotide-binding</keyword>
<dbReference type="PANTHER" id="PTHR27009">
    <property type="entry name" value="RUST RESISTANCE KINASE LR10-RELATED"/>
    <property type="match status" value="1"/>
</dbReference>
<evidence type="ECO:0000256" key="14">
    <source>
        <dbReference type="ARBA" id="ARBA00023170"/>
    </source>
</evidence>
<gene>
    <name evidence="22" type="ORF">DCAR_0522473</name>
</gene>
<evidence type="ECO:0000256" key="11">
    <source>
        <dbReference type="ARBA" id="ARBA00022989"/>
    </source>
</evidence>
<dbReference type="PROSITE" id="PS00108">
    <property type="entry name" value="PROTEIN_KINASE_ST"/>
    <property type="match status" value="1"/>
</dbReference>
<comment type="subcellular location">
    <subcellularLocation>
        <location evidence="1">Membrane</location>
        <topology evidence="1">Single-pass type I membrane protein</topology>
    </subcellularLocation>
</comment>
<keyword evidence="6 19" id="KW-0812">Transmembrane</keyword>
<keyword evidence="9" id="KW-0418">Kinase</keyword>
<keyword evidence="12 19" id="KW-0472">Membrane</keyword>
<evidence type="ECO:0000256" key="12">
    <source>
        <dbReference type="ARBA" id="ARBA00023136"/>
    </source>
</evidence>
<evidence type="ECO:0000256" key="10">
    <source>
        <dbReference type="ARBA" id="ARBA00022840"/>
    </source>
</evidence>
<evidence type="ECO:0000256" key="18">
    <source>
        <dbReference type="PROSITE-ProRule" id="PRU10141"/>
    </source>
</evidence>
<name>A0AAF1B4P2_DAUCS</name>
<dbReference type="KEGG" id="dcr:108223764"/>
<dbReference type="InterPro" id="IPR045874">
    <property type="entry name" value="LRK10/LRL21-25-like"/>
</dbReference>
<dbReference type="EC" id="2.7.11.1" evidence="2"/>
<evidence type="ECO:0000313" key="23">
    <source>
        <dbReference type="Proteomes" id="UP000077755"/>
    </source>
</evidence>
<dbReference type="InterPro" id="IPR008271">
    <property type="entry name" value="Ser/Thr_kinase_AS"/>
</dbReference>
<dbReference type="InterPro" id="IPR000719">
    <property type="entry name" value="Prot_kinase_dom"/>
</dbReference>
<evidence type="ECO:0000256" key="5">
    <source>
        <dbReference type="ARBA" id="ARBA00022679"/>
    </source>
</evidence>
<reference evidence="22" key="2">
    <citation type="submission" date="2022-03" db="EMBL/GenBank/DDBJ databases">
        <title>Draft title - Genomic analysis of global carrot germplasm unveils the trajectory of domestication and the origin of high carotenoid orange carrot.</title>
        <authorList>
            <person name="Iorizzo M."/>
            <person name="Ellison S."/>
            <person name="Senalik D."/>
            <person name="Macko-Podgorni A."/>
            <person name="Grzebelus D."/>
            <person name="Bostan H."/>
            <person name="Rolling W."/>
            <person name="Curaba J."/>
            <person name="Simon P."/>
        </authorList>
    </citation>
    <scope>NUCLEOTIDE SEQUENCE</scope>
    <source>
        <tissue evidence="22">Leaf</tissue>
    </source>
</reference>
<feature type="domain" description="Protein kinase" evidence="21">
    <location>
        <begin position="345"/>
        <end position="623"/>
    </location>
</feature>
<accession>A0AAF1B4P2</accession>
<keyword evidence="14" id="KW-0675">Receptor</keyword>
<feature type="chain" id="PRO_5041918833" description="non-specific serine/threonine protein kinase" evidence="20">
    <location>
        <begin position="25"/>
        <end position="650"/>
    </location>
</feature>
<proteinExistence type="predicted"/>
<dbReference type="Proteomes" id="UP000077755">
    <property type="component" value="Chromosome 5"/>
</dbReference>
<keyword evidence="10 18" id="KW-0067">ATP-binding</keyword>
<evidence type="ECO:0000256" key="2">
    <source>
        <dbReference type="ARBA" id="ARBA00012513"/>
    </source>
</evidence>
<evidence type="ECO:0000256" key="20">
    <source>
        <dbReference type="SAM" id="SignalP"/>
    </source>
</evidence>
<dbReference type="PROSITE" id="PS00107">
    <property type="entry name" value="PROTEIN_KINASE_ATP"/>
    <property type="match status" value="1"/>
</dbReference>
<keyword evidence="11 19" id="KW-1133">Transmembrane helix</keyword>
<dbReference type="Pfam" id="PF00069">
    <property type="entry name" value="Pkinase"/>
    <property type="match status" value="1"/>
</dbReference>
<evidence type="ECO:0000256" key="7">
    <source>
        <dbReference type="ARBA" id="ARBA00022729"/>
    </source>
</evidence>
<dbReference type="Gene3D" id="1.10.510.10">
    <property type="entry name" value="Transferase(Phosphotransferase) domain 1"/>
    <property type="match status" value="1"/>
</dbReference>
<dbReference type="GO" id="GO:0005524">
    <property type="term" value="F:ATP binding"/>
    <property type="evidence" value="ECO:0007669"/>
    <property type="project" value="UniProtKB-UniRule"/>
</dbReference>
<protein>
    <recommendedName>
        <fullName evidence="2">non-specific serine/threonine protein kinase</fullName>
        <ecNumber evidence="2">2.7.11.1</ecNumber>
    </recommendedName>
</protein>
<feature type="transmembrane region" description="Helical" evidence="19">
    <location>
        <begin position="285"/>
        <end position="307"/>
    </location>
</feature>
<dbReference type="SMART" id="SM00220">
    <property type="entry name" value="S_TKc"/>
    <property type="match status" value="1"/>
</dbReference>
<dbReference type="Pfam" id="PF13947">
    <property type="entry name" value="GUB_WAK_bind"/>
    <property type="match status" value="1"/>
</dbReference>
<evidence type="ECO:0000256" key="9">
    <source>
        <dbReference type="ARBA" id="ARBA00022777"/>
    </source>
</evidence>
<evidence type="ECO:0000256" key="1">
    <source>
        <dbReference type="ARBA" id="ARBA00004479"/>
    </source>
</evidence>
<dbReference type="CDD" id="cd14066">
    <property type="entry name" value="STKc_IRAK"/>
    <property type="match status" value="1"/>
</dbReference>
<dbReference type="SUPFAM" id="SSF56112">
    <property type="entry name" value="Protein kinase-like (PK-like)"/>
    <property type="match status" value="1"/>
</dbReference>
<evidence type="ECO:0000256" key="19">
    <source>
        <dbReference type="SAM" id="Phobius"/>
    </source>
</evidence>
<evidence type="ECO:0000256" key="4">
    <source>
        <dbReference type="ARBA" id="ARBA00022536"/>
    </source>
</evidence>
<evidence type="ECO:0000259" key="21">
    <source>
        <dbReference type="PROSITE" id="PS50011"/>
    </source>
</evidence>
<keyword evidence="5" id="KW-0808">Transferase</keyword>
<evidence type="ECO:0000256" key="8">
    <source>
        <dbReference type="ARBA" id="ARBA00022741"/>
    </source>
</evidence>
<evidence type="ECO:0000256" key="16">
    <source>
        <dbReference type="ARBA" id="ARBA00047899"/>
    </source>
</evidence>
<evidence type="ECO:0000256" key="17">
    <source>
        <dbReference type="ARBA" id="ARBA00048679"/>
    </source>
</evidence>